<evidence type="ECO:0000256" key="2">
    <source>
        <dbReference type="ARBA" id="ARBA00008017"/>
    </source>
</evidence>
<proteinExistence type="inferred from homology"/>
<feature type="transmembrane region" description="Helical" evidence="7">
    <location>
        <begin position="80"/>
        <end position="112"/>
    </location>
</feature>
<dbReference type="SUPFAM" id="SSF82689">
    <property type="entry name" value="Mechanosensitive channel protein MscS (YggB), C-terminal domain"/>
    <property type="match status" value="1"/>
</dbReference>
<keyword evidence="3" id="KW-1003">Cell membrane</keyword>
<dbReference type="InterPro" id="IPR045275">
    <property type="entry name" value="MscS_archaea/bacteria_type"/>
</dbReference>
<dbReference type="Pfam" id="PF21088">
    <property type="entry name" value="MS_channel_1st"/>
    <property type="match status" value="1"/>
</dbReference>
<dbReference type="SUPFAM" id="SSF50182">
    <property type="entry name" value="Sm-like ribonucleoproteins"/>
    <property type="match status" value="1"/>
</dbReference>
<evidence type="ECO:0000256" key="1">
    <source>
        <dbReference type="ARBA" id="ARBA00004651"/>
    </source>
</evidence>
<feature type="transmembrane region" description="Helical" evidence="7">
    <location>
        <begin position="12"/>
        <end position="32"/>
    </location>
</feature>
<dbReference type="InterPro" id="IPR011014">
    <property type="entry name" value="MscS_channel_TM-2"/>
</dbReference>
<dbReference type="PANTHER" id="PTHR30221">
    <property type="entry name" value="SMALL-CONDUCTANCE MECHANOSENSITIVE CHANNEL"/>
    <property type="match status" value="1"/>
</dbReference>
<dbReference type="InterPro" id="IPR008910">
    <property type="entry name" value="MSC_TM_helix"/>
</dbReference>
<evidence type="ECO:0000256" key="4">
    <source>
        <dbReference type="ARBA" id="ARBA00022692"/>
    </source>
</evidence>
<evidence type="ECO:0000256" key="5">
    <source>
        <dbReference type="ARBA" id="ARBA00022989"/>
    </source>
</evidence>
<evidence type="ECO:0000313" key="11">
    <source>
        <dbReference type="EMBL" id="SFB87311.1"/>
    </source>
</evidence>
<dbReference type="Proteomes" id="UP000182192">
    <property type="component" value="Unassembled WGS sequence"/>
</dbReference>
<feature type="domain" description="Mechanosensitive ion channel MscS C-terminal" evidence="9">
    <location>
        <begin position="172"/>
        <end position="254"/>
    </location>
</feature>
<comment type="subcellular location">
    <subcellularLocation>
        <location evidence="1">Cell membrane</location>
        <topology evidence="1">Multi-pass membrane protein</topology>
    </subcellularLocation>
</comment>
<feature type="domain" description="Mechanosensitive ion channel MscS" evidence="8">
    <location>
        <begin position="98"/>
        <end position="164"/>
    </location>
</feature>
<dbReference type="Gene3D" id="1.10.287.1260">
    <property type="match status" value="1"/>
</dbReference>
<evidence type="ECO:0000259" key="10">
    <source>
        <dbReference type="Pfam" id="PF21088"/>
    </source>
</evidence>
<dbReference type="Gene3D" id="3.30.70.100">
    <property type="match status" value="1"/>
</dbReference>
<keyword evidence="5 7" id="KW-1133">Transmembrane helix</keyword>
<dbReference type="InterPro" id="IPR010920">
    <property type="entry name" value="LSM_dom_sf"/>
</dbReference>
<accession>A0A1I1EJS0</accession>
<dbReference type="GO" id="GO:0008381">
    <property type="term" value="F:mechanosensitive monoatomic ion channel activity"/>
    <property type="evidence" value="ECO:0007669"/>
    <property type="project" value="InterPro"/>
</dbReference>
<dbReference type="SUPFAM" id="SSF82861">
    <property type="entry name" value="Mechanosensitive channel protein MscS (YggB), transmembrane region"/>
    <property type="match status" value="1"/>
</dbReference>
<dbReference type="OrthoDB" id="9809206at2"/>
<evidence type="ECO:0000259" key="9">
    <source>
        <dbReference type="Pfam" id="PF21082"/>
    </source>
</evidence>
<sequence>MLDRFLIRLEDMLPNLLAAGIILVGGYIAQVITLRIMGKGLKLKHVDATVHKFLMSMVKVIITVIVVVSALSALKVPMSSILAAIGTAGIAIGLALQDSLSNVAGGFIILFAKPFRCGDYIKIGDDEGTVDMISILYTKLNTIENKAVFIPNSIASKSSVTNCTAEKNRCLELKFPISYSEDHKKVMEIVRGVLQADDRVLSVPAKPLVVIGEHGTHAIIILTRSWVKTENYWQVRWDILQKIKEAFDANGIIIPFEQLDIHMRDK</sequence>
<dbReference type="AlphaFoldDB" id="A0A1I1EJS0"/>
<evidence type="ECO:0000259" key="8">
    <source>
        <dbReference type="Pfam" id="PF00924"/>
    </source>
</evidence>
<dbReference type="InterPro" id="IPR023408">
    <property type="entry name" value="MscS_beta-dom_sf"/>
</dbReference>
<dbReference type="InterPro" id="IPR049278">
    <property type="entry name" value="MS_channel_C"/>
</dbReference>
<reference evidence="11 12" key="1">
    <citation type="submission" date="2016-10" db="EMBL/GenBank/DDBJ databases">
        <authorList>
            <person name="de Groot N.N."/>
        </authorList>
    </citation>
    <scope>NUCLEOTIDE SEQUENCE [LARGE SCALE GENOMIC DNA]</scope>
    <source>
        <strain evidence="11 12">AR67</strain>
    </source>
</reference>
<dbReference type="InterPro" id="IPR006685">
    <property type="entry name" value="MscS_channel_2nd"/>
</dbReference>
<dbReference type="GO" id="GO:0005886">
    <property type="term" value="C:plasma membrane"/>
    <property type="evidence" value="ECO:0007669"/>
    <property type="project" value="UniProtKB-SubCell"/>
</dbReference>
<evidence type="ECO:0000256" key="7">
    <source>
        <dbReference type="SAM" id="Phobius"/>
    </source>
</evidence>
<feature type="transmembrane region" description="Helical" evidence="7">
    <location>
        <begin position="53"/>
        <end position="74"/>
    </location>
</feature>
<dbReference type="Gene3D" id="2.30.30.60">
    <property type="match status" value="1"/>
</dbReference>
<keyword evidence="4 7" id="KW-0812">Transmembrane</keyword>
<protein>
    <submittedName>
        <fullName evidence="11">Small conductance mechanosensitive channel</fullName>
    </submittedName>
</protein>
<evidence type="ECO:0000256" key="6">
    <source>
        <dbReference type="ARBA" id="ARBA00023136"/>
    </source>
</evidence>
<feature type="domain" description="Mechanosensitive ion channel transmembrane helices 2/3" evidence="10">
    <location>
        <begin position="57"/>
        <end position="97"/>
    </location>
</feature>
<dbReference type="Pfam" id="PF00924">
    <property type="entry name" value="MS_channel_2nd"/>
    <property type="match status" value="1"/>
</dbReference>
<dbReference type="Pfam" id="PF21082">
    <property type="entry name" value="MS_channel_3rd"/>
    <property type="match status" value="1"/>
</dbReference>
<keyword evidence="6 7" id="KW-0472">Membrane</keyword>
<dbReference type="EMBL" id="FOKQ01000004">
    <property type="protein sequence ID" value="SFB87311.1"/>
    <property type="molecule type" value="Genomic_DNA"/>
</dbReference>
<comment type="similarity">
    <text evidence="2">Belongs to the MscS (TC 1.A.23) family.</text>
</comment>
<dbReference type="InterPro" id="IPR049142">
    <property type="entry name" value="MS_channel_1st"/>
</dbReference>
<dbReference type="RefSeq" id="WP_074960101.1">
    <property type="nucleotide sequence ID" value="NZ_FOKQ01000004.1"/>
</dbReference>
<dbReference type="Pfam" id="PF05552">
    <property type="entry name" value="MS_channel_1st_1"/>
    <property type="match status" value="1"/>
</dbReference>
<dbReference type="InterPro" id="IPR011066">
    <property type="entry name" value="MscS_channel_C_sf"/>
</dbReference>
<evidence type="ECO:0000313" key="12">
    <source>
        <dbReference type="Proteomes" id="UP000182192"/>
    </source>
</evidence>
<name>A0A1I1EJS0_RUMAL</name>
<organism evidence="11 12">
    <name type="scientific">Ruminococcus albus</name>
    <dbReference type="NCBI Taxonomy" id="1264"/>
    <lineage>
        <taxon>Bacteria</taxon>
        <taxon>Bacillati</taxon>
        <taxon>Bacillota</taxon>
        <taxon>Clostridia</taxon>
        <taxon>Eubacteriales</taxon>
        <taxon>Oscillospiraceae</taxon>
        <taxon>Ruminococcus</taxon>
    </lineage>
</organism>
<evidence type="ECO:0000256" key="3">
    <source>
        <dbReference type="ARBA" id="ARBA00022475"/>
    </source>
</evidence>
<dbReference type="PANTHER" id="PTHR30221:SF1">
    <property type="entry name" value="SMALL-CONDUCTANCE MECHANOSENSITIVE CHANNEL"/>
    <property type="match status" value="1"/>
</dbReference>
<gene>
    <name evidence="11" type="ORF">SAMN02910406_00717</name>
</gene>